<dbReference type="InterPro" id="IPR056113">
    <property type="entry name" value="DUF7696"/>
</dbReference>
<gene>
    <name evidence="1" type="ORF">CW360_10275</name>
</gene>
<evidence type="ECO:0000313" key="2">
    <source>
        <dbReference type="Proteomes" id="UP000242861"/>
    </source>
</evidence>
<proteinExistence type="predicted"/>
<organism evidence="1 2">
    <name type="scientific">Pseudomonas fluvialis</name>
    <dbReference type="NCBI Taxonomy" id="1793966"/>
    <lineage>
        <taxon>Bacteria</taxon>
        <taxon>Pseudomonadati</taxon>
        <taxon>Pseudomonadota</taxon>
        <taxon>Gammaproteobacteria</taxon>
        <taxon>Pseudomonadales</taxon>
        <taxon>Pseudomonadaceae</taxon>
        <taxon>Pseudomonas</taxon>
    </lineage>
</organism>
<comment type="caution">
    <text evidence="1">The sequence shown here is derived from an EMBL/GenBank/DDBJ whole genome shotgun (WGS) entry which is preliminary data.</text>
</comment>
<accession>A0A2I0CP21</accession>
<dbReference type="Proteomes" id="UP000242861">
    <property type="component" value="Unassembled WGS sequence"/>
</dbReference>
<dbReference type="EMBL" id="PIYS01000018">
    <property type="protein sequence ID" value="PKF70899.1"/>
    <property type="molecule type" value="Genomic_DNA"/>
</dbReference>
<dbReference type="RefSeq" id="WP_101193640.1">
    <property type="nucleotide sequence ID" value="NZ_PIYS01000018.1"/>
</dbReference>
<dbReference type="AlphaFoldDB" id="A0A2I0CP21"/>
<name>A0A2I0CP21_9PSED</name>
<protein>
    <submittedName>
        <fullName evidence="1">Uncharacterized protein</fullName>
    </submittedName>
</protein>
<evidence type="ECO:0000313" key="1">
    <source>
        <dbReference type="EMBL" id="PKF70899.1"/>
    </source>
</evidence>
<reference evidence="2" key="1">
    <citation type="submission" date="2017-12" db="EMBL/GenBank/DDBJ databases">
        <authorList>
            <person name="Yu X.-Y."/>
        </authorList>
    </citation>
    <scope>NUCLEOTIDE SEQUENCE [LARGE SCALE GENOMIC DNA]</scope>
    <source>
        <strain evidence="2">ZYSR67-Z</strain>
    </source>
</reference>
<sequence length="68" mass="8187">MADQDVRQQMLECEARYWLRRGNTTPEKVENLKEVLVKKRGEAAVTRLVDEMRRQWGRRREWLEVGDA</sequence>
<dbReference type="Pfam" id="PF24751">
    <property type="entry name" value="DUF7696"/>
    <property type="match status" value="1"/>
</dbReference>